<protein>
    <recommendedName>
        <fullName evidence="3">Phage protein GP46</fullName>
    </recommendedName>
</protein>
<dbReference type="RefSeq" id="WP_016167227.1">
    <property type="nucleotide sequence ID" value="NZ_JHZG01000017.1"/>
</dbReference>
<organism evidence="1 2">
    <name type="scientific">Acinetobacter tandoii DSM 14970 = CIP 107469</name>
    <dbReference type="NCBI Taxonomy" id="1120927"/>
    <lineage>
        <taxon>Bacteria</taxon>
        <taxon>Pseudomonadati</taxon>
        <taxon>Pseudomonadota</taxon>
        <taxon>Gammaproteobacteria</taxon>
        <taxon>Moraxellales</taxon>
        <taxon>Moraxellaceae</taxon>
        <taxon>Acinetobacter</taxon>
    </lineage>
</organism>
<dbReference type="PATRIC" id="fig|1120927.3.peg.2110"/>
<dbReference type="EMBL" id="AQFM01000037">
    <property type="protein sequence ID" value="EOR07288.1"/>
    <property type="molecule type" value="Genomic_DNA"/>
</dbReference>
<dbReference type="AlphaFoldDB" id="R9AYM7"/>
<sequence length="120" mass="13527">MANINLETKDYVLLSLDATFSNDDVQCVCQRLGIHRGKYWANPYLGSRLYTLKQSKDLSRNVLLAKQYAEEALEDLVPDRFDSIVVSASQSERSRVDLVIDVTRLTGESQKIPYFVPVGG</sequence>
<dbReference type="eggNOG" id="COG4381">
    <property type="taxonomic scope" value="Bacteria"/>
</dbReference>
<proteinExistence type="predicted"/>
<evidence type="ECO:0008006" key="3">
    <source>
        <dbReference type="Google" id="ProtNLM"/>
    </source>
</evidence>
<evidence type="ECO:0000313" key="2">
    <source>
        <dbReference type="Proteomes" id="UP000016201"/>
    </source>
</evidence>
<dbReference type="Proteomes" id="UP000016201">
    <property type="component" value="Unassembled WGS sequence"/>
</dbReference>
<evidence type="ECO:0000313" key="1">
    <source>
        <dbReference type="EMBL" id="EOR07288.1"/>
    </source>
</evidence>
<dbReference type="Pfam" id="PF07409">
    <property type="entry name" value="GP46"/>
    <property type="match status" value="1"/>
</dbReference>
<reference evidence="1 2" key="1">
    <citation type="submission" date="2013-03" db="EMBL/GenBank/DDBJ databases">
        <title>The Genome Sequence of Acinetobacter tandoii CIP 107469.</title>
        <authorList>
            <consortium name="The Broad Institute Genome Sequencing Platform"/>
            <consortium name="The Broad Institute Genome Sequencing Center for Infectious Disease"/>
            <person name="Cerqueira G."/>
            <person name="Feldgarden M."/>
            <person name="Courvalin P."/>
            <person name="Perichon B."/>
            <person name="Grillot-Courvalin C."/>
            <person name="Clermont D."/>
            <person name="Rocha E."/>
            <person name="Yoon E.-J."/>
            <person name="Nemec A."/>
            <person name="Walker B."/>
            <person name="Young S.K."/>
            <person name="Zeng Q."/>
            <person name="Gargeya S."/>
            <person name="Fitzgerald M."/>
            <person name="Haas B."/>
            <person name="Abouelleil A."/>
            <person name="Alvarado L."/>
            <person name="Arachchi H.M."/>
            <person name="Berlin A.M."/>
            <person name="Chapman S.B."/>
            <person name="Dewar J."/>
            <person name="Goldberg J."/>
            <person name="Griggs A."/>
            <person name="Gujja S."/>
            <person name="Hansen M."/>
            <person name="Howarth C."/>
            <person name="Imamovic A."/>
            <person name="Larimer J."/>
            <person name="McCowan C."/>
            <person name="Murphy C."/>
            <person name="Neiman D."/>
            <person name="Pearson M."/>
            <person name="Priest M."/>
            <person name="Roberts A."/>
            <person name="Saif S."/>
            <person name="Shea T."/>
            <person name="Sisk P."/>
            <person name="Sykes S."/>
            <person name="Wortman J."/>
            <person name="Nusbaum C."/>
            <person name="Birren B."/>
        </authorList>
    </citation>
    <scope>NUCLEOTIDE SEQUENCE [LARGE SCALE GENOMIC DNA]</scope>
    <source>
        <strain evidence="1 2">CIP 107469</strain>
    </source>
</reference>
<dbReference type="OrthoDB" id="6689897at2"/>
<dbReference type="InterPro" id="IPR010877">
    <property type="entry name" value="Phage_Mu_Gp46"/>
</dbReference>
<comment type="caution">
    <text evidence="1">The sequence shown here is derived from an EMBL/GenBank/DDBJ whole genome shotgun (WGS) entry which is preliminary data.</text>
</comment>
<gene>
    <name evidence="1" type="ORF">I593_02175</name>
</gene>
<keyword evidence="2" id="KW-1185">Reference proteome</keyword>
<name>R9AYM7_9GAMM</name>
<accession>R9AYM7</accession>